<keyword evidence="3" id="KW-1185">Reference proteome</keyword>
<reference evidence="2 3" key="1">
    <citation type="submission" date="2018-07" db="EMBL/GenBank/DDBJ databases">
        <title>Genomic Encyclopedia of Type Strains, Phase IV (KMG-IV): sequencing the most valuable type-strain genomes for metagenomic binning, comparative biology and taxonomic classification.</title>
        <authorList>
            <person name="Goeker M."/>
        </authorList>
    </citation>
    <scope>NUCLEOTIDE SEQUENCE [LARGE SCALE GENOMIC DNA]</scope>
    <source>
        <strain evidence="2 3">DSM 44290</strain>
    </source>
</reference>
<organism evidence="2 3">
    <name type="scientific">Nocardia pseudobrasiliensis</name>
    <dbReference type="NCBI Taxonomy" id="45979"/>
    <lineage>
        <taxon>Bacteria</taxon>
        <taxon>Bacillati</taxon>
        <taxon>Actinomycetota</taxon>
        <taxon>Actinomycetes</taxon>
        <taxon>Mycobacteriales</taxon>
        <taxon>Nocardiaceae</taxon>
        <taxon>Nocardia</taxon>
    </lineage>
</organism>
<dbReference type="Pfam" id="PF02585">
    <property type="entry name" value="PIG-L"/>
    <property type="match status" value="1"/>
</dbReference>
<dbReference type="STRING" id="1210086.GCA_001613105_06850"/>
<dbReference type="GO" id="GO:0016137">
    <property type="term" value="P:glycoside metabolic process"/>
    <property type="evidence" value="ECO:0007669"/>
    <property type="project" value="UniProtKB-ARBA"/>
</dbReference>
<dbReference type="AlphaFoldDB" id="A0A370I167"/>
<evidence type="ECO:0000256" key="1">
    <source>
        <dbReference type="ARBA" id="ARBA00022833"/>
    </source>
</evidence>
<evidence type="ECO:0000313" key="2">
    <source>
        <dbReference type="EMBL" id="RDI64466.1"/>
    </source>
</evidence>
<dbReference type="RefSeq" id="WP_068006523.1">
    <property type="nucleotide sequence ID" value="NZ_QQBC01000008.1"/>
</dbReference>
<dbReference type="InterPro" id="IPR024078">
    <property type="entry name" value="LmbE-like_dom_sf"/>
</dbReference>
<keyword evidence="1" id="KW-0862">Zinc</keyword>
<dbReference type="InterPro" id="IPR003737">
    <property type="entry name" value="GlcNAc_PI_deacetylase-related"/>
</dbReference>
<protein>
    <submittedName>
        <fullName evidence="2">GlcNAc-PI de-N-acetylase</fullName>
    </submittedName>
</protein>
<dbReference type="Proteomes" id="UP000254869">
    <property type="component" value="Unassembled WGS sequence"/>
</dbReference>
<dbReference type="SUPFAM" id="SSF102588">
    <property type="entry name" value="LmbE-like"/>
    <property type="match status" value="1"/>
</dbReference>
<gene>
    <name evidence="2" type="ORF">DFR76_108299</name>
</gene>
<proteinExistence type="predicted"/>
<accession>A0A370I167</accession>
<evidence type="ECO:0000313" key="3">
    <source>
        <dbReference type="Proteomes" id="UP000254869"/>
    </source>
</evidence>
<comment type="caution">
    <text evidence="2">The sequence shown here is derived from an EMBL/GenBank/DDBJ whole genome shotgun (WGS) entry which is preliminary data.</text>
</comment>
<name>A0A370I167_9NOCA</name>
<dbReference type="Gene3D" id="3.40.50.10320">
    <property type="entry name" value="LmbE-like"/>
    <property type="match status" value="1"/>
</dbReference>
<sequence>MAGPSEVADTIGAADRLVVVSPHFDDAVLAVGALIAARVQSGQPVEVLTVFTGARDDARHSGRREAFADYVVRRAEDDRALKVLGAQTQRLGLFERIFREPPPIGPLGSFHTPVDIAACPEVAAVRGTLEETLASDAIVLAPLGIGRQIDHVLVAVAALGLAPAPGLLFYEDFAALSERCRRSHPVSRLRPFEFRDSPGWAGPGPCCRMAAMSLLVGGPDPAAALGLQIHPAHWTMTALPTSPPHEEIQLRALAEYRTHLTTLGGARRLRALIHRSHTRRGGDLIWQYHP</sequence>
<dbReference type="EMBL" id="QQBC01000008">
    <property type="protein sequence ID" value="RDI64466.1"/>
    <property type="molecule type" value="Genomic_DNA"/>
</dbReference>